<dbReference type="Proteomes" id="UP001055811">
    <property type="component" value="Linkage Group LG09"/>
</dbReference>
<comment type="caution">
    <text evidence="1">The sequence shown here is derived from an EMBL/GenBank/DDBJ whole genome shotgun (WGS) entry which is preliminary data.</text>
</comment>
<reference evidence="2" key="1">
    <citation type="journal article" date="2022" name="Mol. Ecol. Resour.">
        <title>The genomes of chicory, endive, great burdock and yacon provide insights into Asteraceae palaeo-polyploidization history and plant inulin production.</title>
        <authorList>
            <person name="Fan W."/>
            <person name="Wang S."/>
            <person name="Wang H."/>
            <person name="Wang A."/>
            <person name="Jiang F."/>
            <person name="Liu H."/>
            <person name="Zhao H."/>
            <person name="Xu D."/>
            <person name="Zhang Y."/>
        </authorList>
    </citation>
    <scope>NUCLEOTIDE SEQUENCE [LARGE SCALE GENOMIC DNA]</scope>
    <source>
        <strain evidence="2">cv. Punajuju</strain>
    </source>
</reference>
<evidence type="ECO:0000313" key="2">
    <source>
        <dbReference type="Proteomes" id="UP001055811"/>
    </source>
</evidence>
<dbReference type="EMBL" id="CM042017">
    <property type="protein sequence ID" value="KAI3691016.1"/>
    <property type="molecule type" value="Genomic_DNA"/>
</dbReference>
<protein>
    <submittedName>
        <fullName evidence="1">Uncharacterized protein</fullName>
    </submittedName>
</protein>
<organism evidence="1 2">
    <name type="scientific">Cichorium intybus</name>
    <name type="common">Chicory</name>
    <dbReference type="NCBI Taxonomy" id="13427"/>
    <lineage>
        <taxon>Eukaryota</taxon>
        <taxon>Viridiplantae</taxon>
        <taxon>Streptophyta</taxon>
        <taxon>Embryophyta</taxon>
        <taxon>Tracheophyta</taxon>
        <taxon>Spermatophyta</taxon>
        <taxon>Magnoliopsida</taxon>
        <taxon>eudicotyledons</taxon>
        <taxon>Gunneridae</taxon>
        <taxon>Pentapetalae</taxon>
        <taxon>asterids</taxon>
        <taxon>campanulids</taxon>
        <taxon>Asterales</taxon>
        <taxon>Asteraceae</taxon>
        <taxon>Cichorioideae</taxon>
        <taxon>Cichorieae</taxon>
        <taxon>Cichoriinae</taxon>
        <taxon>Cichorium</taxon>
    </lineage>
</organism>
<gene>
    <name evidence="1" type="ORF">L2E82_49230</name>
</gene>
<sequence>MGLKKIIQFHGVNKPWASRTLFNSMGMNVTLRKKEKKGEKENGQRLKEPVGNAAYKATWRLLLAGKSKRLQSLSDSSTMSSLRRSTPSIHRQIRSISSPSSSFIATSITSADPDSQNRNPSLLRWLSAVVAGTGVGISLYWCSPSVSSTYAVKSAMGFADWMTATADRIKELYDGQPLSSSNFFIRDALRRRIFFNYEKRLRTLSPPQKVFEYFASTKNTKGETVMTPGDLMRAIVPVFPPSESNLVRDGSLRGERRPGELHCAPSEFFMLFDVNNDGLISYKEYIFFVTLLSIPESSFTVAFKMFDIDNDGEIDREEFKKVMALMRSHNRQGAFHKGGHRSGLKIGGHVENGGLVTYFFGEDGNKRLQHKKFVQFLHDLHHEMIWLEFSHYDFKSSGTISAKDFALSMVASGDIRHMNRLLDRVDDLDNEPHLKDIRISFQEFNNFAELRKQLQPFSLALFSYGKVNGFLTRNDFQRAASHVCGISLSENVVELIFHLFDANQDGNLCSDEFLRVMHRREREIAQRTKSGIMNPV</sequence>
<name>A0ACB8Z0Y8_CICIN</name>
<evidence type="ECO:0000313" key="1">
    <source>
        <dbReference type="EMBL" id="KAI3691016.1"/>
    </source>
</evidence>
<keyword evidence="2" id="KW-1185">Reference proteome</keyword>
<reference evidence="1 2" key="2">
    <citation type="journal article" date="2022" name="Mol. Ecol. Resour.">
        <title>The genomes of chicory, endive, great burdock and yacon provide insights into Asteraceae paleo-polyploidization history and plant inulin production.</title>
        <authorList>
            <person name="Fan W."/>
            <person name="Wang S."/>
            <person name="Wang H."/>
            <person name="Wang A."/>
            <person name="Jiang F."/>
            <person name="Liu H."/>
            <person name="Zhao H."/>
            <person name="Xu D."/>
            <person name="Zhang Y."/>
        </authorList>
    </citation>
    <scope>NUCLEOTIDE SEQUENCE [LARGE SCALE GENOMIC DNA]</scope>
    <source>
        <strain evidence="2">cv. Punajuju</strain>
        <tissue evidence="1">Leaves</tissue>
    </source>
</reference>
<proteinExistence type="predicted"/>
<accession>A0ACB8Z0Y8</accession>